<dbReference type="PANTHER" id="PTHR46880">
    <property type="entry name" value="RAS-ASSOCIATING DOMAIN-CONTAINING PROTEIN"/>
    <property type="match status" value="1"/>
</dbReference>
<reference evidence="3" key="1">
    <citation type="journal article" date="2015" name="Nat. Genet.">
        <title>The genome and transcriptome of the zoonotic hookworm Ancylostoma ceylanicum identify infection-specific gene families.</title>
        <authorList>
            <person name="Schwarz E.M."/>
            <person name="Hu Y."/>
            <person name="Antoshechkin I."/>
            <person name="Miller M.M."/>
            <person name="Sternberg P.W."/>
            <person name="Aroian R.V."/>
        </authorList>
    </citation>
    <scope>NUCLEOTIDE SEQUENCE</scope>
    <source>
        <strain evidence="3">HY135</strain>
    </source>
</reference>
<feature type="signal peptide" evidence="1">
    <location>
        <begin position="1"/>
        <end position="22"/>
    </location>
</feature>
<dbReference type="SUPFAM" id="SSF53098">
    <property type="entry name" value="Ribonuclease H-like"/>
    <property type="match status" value="1"/>
</dbReference>
<dbReference type="PANTHER" id="PTHR46880:SF5">
    <property type="entry name" value="DUF4371 DOMAIN-CONTAINING PROTEIN"/>
    <property type="match status" value="1"/>
</dbReference>
<protein>
    <recommendedName>
        <fullName evidence="4">HAT C-terminal dimerisation domain-containing protein</fullName>
    </recommendedName>
</protein>
<dbReference type="Proteomes" id="UP000024635">
    <property type="component" value="Unassembled WGS sequence"/>
</dbReference>
<gene>
    <name evidence="2" type="primary">Acey_s1194.g3744</name>
    <name evidence="2" type="ORF">Y032_1194g3744</name>
</gene>
<comment type="caution">
    <text evidence="2">The sequence shown here is derived from an EMBL/GenBank/DDBJ whole genome shotgun (WGS) entry which is preliminary data.</text>
</comment>
<evidence type="ECO:0000313" key="3">
    <source>
        <dbReference type="Proteomes" id="UP000024635"/>
    </source>
</evidence>
<feature type="chain" id="PRO_5001491591" description="HAT C-terminal dimerisation domain-containing protein" evidence="1">
    <location>
        <begin position="23"/>
        <end position="1345"/>
    </location>
</feature>
<keyword evidence="3" id="KW-1185">Reference proteome</keyword>
<name>A0A016W7N3_9BILA</name>
<evidence type="ECO:0000313" key="2">
    <source>
        <dbReference type="EMBL" id="EYC35008.1"/>
    </source>
</evidence>
<proteinExistence type="predicted"/>
<evidence type="ECO:0000256" key="1">
    <source>
        <dbReference type="SAM" id="SignalP"/>
    </source>
</evidence>
<accession>A0A016W7N3</accession>
<keyword evidence="1" id="KW-0732">Signal</keyword>
<evidence type="ECO:0008006" key="4">
    <source>
        <dbReference type="Google" id="ProtNLM"/>
    </source>
</evidence>
<dbReference type="EMBL" id="JARK01000793">
    <property type="protein sequence ID" value="EYC35008.1"/>
    <property type="molecule type" value="Genomic_DNA"/>
</dbReference>
<dbReference type="InterPro" id="IPR012337">
    <property type="entry name" value="RNaseH-like_sf"/>
</dbReference>
<dbReference type="STRING" id="53326.A0A016W7N3"/>
<dbReference type="OrthoDB" id="5871134at2759"/>
<sequence>MAMLLFVCYKLWLLARIVSVHGTPSIGQQVCQPFFSEISTLYLGTNKQGTVETFDEFLEIGYSPEVCKDHRHAKLHDYNIAVIDTRPRSSTAAASLLYASLYHRKMPKDKWFFVVGRKSAVLSRSAQFDLPYTESMVSAEINGIMGAHLEGRSQYVQQLSNEEMSHYPVIFVIYRKPESAKDVKSMSNANEALSYFVRAGSRKLVRKTDVNLLSKLDVIEPIFRYAADVVVVNRNSTMTKNSNFLKKMFEILAEYGVRAGMVAVSVDHITRDLPTGFSISMCIPQDVEQEYRRTHTSQFWKTSTHSPGESNDCSLSDLIRFDETNGYAMELATFQYRPHVAEDEADVDQEVRQGNDFNNANDVAQGVPTLSGITVPPANPPASGAGETADEQECTAVEGVFSLDDFKALSSKVDYLYTQAIAKEGQQHKEALDNARAAMEQYEESVRKNFIARDADMILDSGFMESDAVRAEVAKLTCSDFKYMRPLFGDEWSNGRRKVNIRCEPCYEAYLASKKKDAPALATAKGTELNANIVKTLRNHMRNTKVTHQKAVLDYDLRTKKRVNDYLASVDTRINDPTAATARLFFLTYTAVKMYLPPFQFPTLCDAAAALGMEIGNKHRTRKAYVSMANMISSTMEERMVSHLKASQTPFSLLLDTTTDHSGKKILLAYVRFPCKVTLFPTTHFMKAFEMKEAETGENLFLKLYSFFHELNLVRELTWNLVAVATDGASNMVANRGLQGYLNANVSSARVRDLTRAHASAASISAVSEKPIIWIHCMAHKIELALSDALMDYDDTGRRVQSQFHKWRSFTTKFLNQLRNFFGPMSSSRKRVLTGTLLVLEDQPFLQLKQVIDVRWASSERESISNFLRIYKQLWLALLQITQLESEFDHQTRLRAAGFLYVLKSLKFYRYVVYQMQLMDMIGKLSKAAQVTSSTTWEAAAQLEAMTQEMSNSAESPNQHEGTRPFIELVLCSEAIGSGSFKANAFSNDKCAQWFWKGWEYDSRMNREIVRYKLADSIHDFEFSFPEEARSEEANLVKSRISRVWETAKEGEISTALQLERERLAKHIRQPLPNDRLDEEHSKHAIQDLEIVRRFRDAQFTNMDVGVRKNYVDRVKAALRARLEPSKDSILTALTAWSPNQIMSYDSQQFETRNKIAEFFGFDGRSLEYDLKEINREISGFLPPEAVAVLQLGKESLSYFVPALVKLMSAKPAHVTRRKMLLRFMSRIVSIPTNTAQVERGFSLYKDLREPRRASTSLTNMDAYMRIVLNGPDNPAPYHFNKFVKKWTDAGHLLADEPGSTRGPGKKTQEVLEREKKFELIFSSSMFSKQFYLSDGEDSAIVHID</sequence>
<organism evidence="2 3">
    <name type="scientific">Ancylostoma ceylanicum</name>
    <dbReference type="NCBI Taxonomy" id="53326"/>
    <lineage>
        <taxon>Eukaryota</taxon>
        <taxon>Metazoa</taxon>
        <taxon>Ecdysozoa</taxon>
        <taxon>Nematoda</taxon>
        <taxon>Chromadorea</taxon>
        <taxon>Rhabditida</taxon>
        <taxon>Rhabditina</taxon>
        <taxon>Rhabditomorpha</taxon>
        <taxon>Strongyloidea</taxon>
        <taxon>Ancylostomatidae</taxon>
        <taxon>Ancylostomatinae</taxon>
        <taxon>Ancylostoma</taxon>
    </lineage>
</organism>